<gene>
    <name evidence="1" type="ORF">DYB25_009194</name>
    <name evidence="2" type="ORF">DYB38_012891</name>
</gene>
<organism evidence="1 4">
    <name type="scientific">Aphanomyces astaci</name>
    <name type="common">Crayfish plague agent</name>
    <dbReference type="NCBI Taxonomy" id="112090"/>
    <lineage>
        <taxon>Eukaryota</taxon>
        <taxon>Sar</taxon>
        <taxon>Stramenopiles</taxon>
        <taxon>Oomycota</taxon>
        <taxon>Saprolegniomycetes</taxon>
        <taxon>Saprolegniales</taxon>
        <taxon>Verrucalvaceae</taxon>
        <taxon>Aphanomyces</taxon>
    </lineage>
</organism>
<protein>
    <submittedName>
        <fullName evidence="1">Uncharacterized protein</fullName>
    </submittedName>
</protein>
<evidence type="ECO:0000313" key="1">
    <source>
        <dbReference type="EMBL" id="RHY19326.1"/>
    </source>
</evidence>
<evidence type="ECO:0000313" key="2">
    <source>
        <dbReference type="EMBL" id="RHY37533.1"/>
    </source>
</evidence>
<evidence type="ECO:0000313" key="3">
    <source>
        <dbReference type="Proteomes" id="UP000265716"/>
    </source>
</evidence>
<dbReference type="Proteomes" id="UP000266239">
    <property type="component" value="Unassembled WGS sequence"/>
</dbReference>
<evidence type="ECO:0000313" key="4">
    <source>
        <dbReference type="Proteomes" id="UP000266239"/>
    </source>
</evidence>
<dbReference type="EMBL" id="QUTA01004547">
    <property type="protein sequence ID" value="RHY19326.1"/>
    <property type="molecule type" value="Genomic_DNA"/>
</dbReference>
<reference evidence="3 4" key="1">
    <citation type="submission" date="2018-08" db="EMBL/GenBank/DDBJ databases">
        <title>Aphanomyces genome sequencing and annotation.</title>
        <authorList>
            <person name="Minardi D."/>
            <person name="Oidtmann B."/>
            <person name="Van Der Giezen M."/>
            <person name="Studholme D.J."/>
        </authorList>
    </citation>
    <scope>NUCLEOTIDE SEQUENCE [LARGE SCALE GENOMIC DNA]</scope>
    <source>
        <strain evidence="2 3">SA</strain>
        <strain evidence="1 4">Yx</strain>
    </source>
</reference>
<proteinExistence type="predicted"/>
<name>A0A397BJ59_APHAT</name>
<dbReference type="VEuPathDB" id="FungiDB:H257_06685"/>
<sequence length="193" mass="22031">MGRTKRKHIEDASEAVAGVRIVALRLVHDTRAKYTSILERFKRWLLCEHREFVVDSVIQLPLSTILCQTYLDYASIKRDATGSELVPKRFNSFLTIGTSQMFVHTNIRESQVEIWACAEFLYSIGTSKSALKYLYKEANLKMHDDLDARLKDFANGYKRRIAQLKEDGEMPIGEGKLPMTIDGSNDIVCVILN</sequence>
<comment type="caution">
    <text evidence="1">The sequence shown here is derived from an EMBL/GenBank/DDBJ whole genome shotgun (WGS) entry which is preliminary data.</text>
</comment>
<dbReference type="Proteomes" id="UP000265716">
    <property type="component" value="Unassembled WGS sequence"/>
</dbReference>
<dbReference type="AlphaFoldDB" id="A0A397BJ59"/>
<dbReference type="EMBL" id="QUTC01012145">
    <property type="protein sequence ID" value="RHY37533.1"/>
    <property type="molecule type" value="Genomic_DNA"/>
</dbReference>
<accession>A0A397BJ59</accession>